<dbReference type="EMBL" id="JAGXEW010002027">
    <property type="protein sequence ID" value="KAK1121382.1"/>
    <property type="molecule type" value="Genomic_DNA"/>
</dbReference>
<dbReference type="InterPro" id="IPR001496">
    <property type="entry name" value="SOCS_box"/>
</dbReference>
<sequence>MGFYISSLSRADIRCTKPHCDTQQAHHYQTAPNYNYKWTDIHYEASRGNVDKLRSLLLTSIVSGKAQIDQKDYYGKTPLYWAAYKGQKLCMELLLSYGADVNSQCKHGGTPLHAAIGLFPECVLLLIQHGADTDLPDTWGVTPMYLAACSGQSECIQLLVQAGARITYKNKNTGEAPKQLASKTALISWIESYHKEPRSLKHACRLRIRGALGPRRITASRTFHIPLCLKEYLMFKDLELQDCSAAPATAQTTPSGDC</sequence>
<dbReference type="CDD" id="cd03716">
    <property type="entry name" value="SOCS_ASB_like"/>
    <property type="match status" value="1"/>
</dbReference>
<name>A0AAD8CCW4_ACIOX</name>
<accession>A0AAD8CCW4</accession>
<protein>
    <submittedName>
        <fullName evidence="6">Serine/threonine-protein phosphatase 6 regulatory ankyrin repeat subunit C-like isoform X1</fullName>
    </submittedName>
</protein>
<dbReference type="InterPro" id="IPR036770">
    <property type="entry name" value="Ankyrin_rpt-contain_sf"/>
</dbReference>
<dbReference type="AlphaFoldDB" id="A0AAD8CCW4"/>
<keyword evidence="2" id="KW-0677">Repeat</keyword>
<dbReference type="SMART" id="SM00969">
    <property type="entry name" value="SOCS_box"/>
    <property type="match status" value="1"/>
</dbReference>
<evidence type="ECO:0000256" key="4">
    <source>
        <dbReference type="PROSITE-ProRule" id="PRU00023"/>
    </source>
</evidence>
<evidence type="ECO:0000256" key="3">
    <source>
        <dbReference type="ARBA" id="ARBA00023043"/>
    </source>
</evidence>
<dbReference type="PROSITE" id="PS50088">
    <property type="entry name" value="ANK_REPEAT"/>
    <property type="match status" value="2"/>
</dbReference>
<dbReference type="InterPro" id="IPR002110">
    <property type="entry name" value="Ankyrin_rpt"/>
</dbReference>
<evidence type="ECO:0000256" key="2">
    <source>
        <dbReference type="ARBA" id="ARBA00022737"/>
    </source>
</evidence>
<evidence type="ECO:0000259" key="5">
    <source>
        <dbReference type="PROSITE" id="PS50225"/>
    </source>
</evidence>
<dbReference type="InterPro" id="IPR036036">
    <property type="entry name" value="SOCS_box-like_dom_sf"/>
</dbReference>
<keyword evidence="3 4" id="KW-0040">ANK repeat</keyword>
<feature type="repeat" description="ANK" evidence="4">
    <location>
        <begin position="139"/>
        <end position="171"/>
    </location>
</feature>
<dbReference type="PROSITE" id="PS50225">
    <property type="entry name" value="SOCS"/>
    <property type="match status" value="1"/>
</dbReference>
<proteinExistence type="predicted"/>
<dbReference type="PROSITE" id="PS50297">
    <property type="entry name" value="ANK_REP_REGION"/>
    <property type="match status" value="2"/>
</dbReference>
<evidence type="ECO:0000313" key="6">
    <source>
        <dbReference type="EMBL" id="KAK1121382.1"/>
    </source>
</evidence>
<comment type="pathway">
    <text evidence="1">Protein modification; protein ubiquitination.</text>
</comment>
<comment type="caution">
    <text evidence="6">The sequence shown here is derived from an EMBL/GenBank/DDBJ whole genome shotgun (WGS) entry which is preliminary data.</text>
</comment>
<dbReference type="GO" id="GO:0035556">
    <property type="term" value="P:intracellular signal transduction"/>
    <property type="evidence" value="ECO:0007669"/>
    <property type="project" value="InterPro"/>
</dbReference>
<dbReference type="PANTHER" id="PTHR24171">
    <property type="entry name" value="ANKYRIN REPEAT DOMAIN-CONTAINING PROTEIN 39-RELATED"/>
    <property type="match status" value="1"/>
</dbReference>
<dbReference type="Proteomes" id="UP001230051">
    <property type="component" value="Unassembled WGS sequence"/>
</dbReference>
<dbReference type="SMART" id="SM00248">
    <property type="entry name" value="ANK"/>
    <property type="match status" value="4"/>
</dbReference>
<evidence type="ECO:0000256" key="1">
    <source>
        <dbReference type="ARBA" id="ARBA00004906"/>
    </source>
</evidence>
<dbReference type="Gene3D" id="1.25.40.20">
    <property type="entry name" value="Ankyrin repeat-containing domain"/>
    <property type="match status" value="1"/>
</dbReference>
<gene>
    <name evidence="6" type="primary">Asb5</name>
    <name evidence="6" type="ORF">AOXY_G38734</name>
</gene>
<dbReference type="Pfam" id="PF07525">
    <property type="entry name" value="SOCS_box"/>
    <property type="match status" value="1"/>
</dbReference>
<dbReference type="Pfam" id="PF12796">
    <property type="entry name" value="Ank_2"/>
    <property type="match status" value="1"/>
</dbReference>
<dbReference type="SUPFAM" id="SSF48403">
    <property type="entry name" value="Ankyrin repeat"/>
    <property type="match status" value="1"/>
</dbReference>
<keyword evidence="7" id="KW-1185">Reference proteome</keyword>
<dbReference type="SUPFAM" id="SSF158235">
    <property type="entry name" value="SOCS box-like"/>
    <property type="match status" value="1"/>
</dbReference>
<dbReference type="Gene3D" id="1.10.750.20">
    <property type="entry name" value="SOCS box"/>
    <property type="match status" value="1"/>
</dbReference>
<feature type="repeat" description="ANK" evidence="4">
    <location>
        <begin position="74"/>
        <end position="106"/>
    </location>
</feature>
<organism evidence="6 7">
    <name type="scientific">Acipenser oxyrinchus oxyrinchus</name>
    <dbReference type="NCBI Taxonomy" id="40147"/>
    <lineage>
        <taxon>Eukaryota</taxon>
        <taxon>Metazoa</taxon>
        <taxon>Chordata</taxon>
        <taxon>Craniata</taxon>
        <taxon>Vertebrata</taxon>
        <taxon>Euteleostomi</taxon>
        <taxon>Actinopterygii</taxon>
        <taxon>Chondrostei</taxon>
        <taxon>Acipenseriformes</taxon>
        <taxon>Acipenseridae</taxon>
        <taxon>Acipenser</taxon>
    </lineage>
</organism>
<feature type="domain" description="SOCS box" evidence="5">
    <location>
        <begin position="195"/>
        <end position="239"/>
    </location>
</feature>
<reference evidence="6" key="1">
    <citation type="submission" date="2022-02" db="EMBL/GenBank/DDBJ databases">
        <title>Atlantic sturgeon de novo genome assembly.</title>
        <authorList>
            <person name="Stock M."/>
            <person name="Klopp C."/>
            <person name="Guiguen Y."/>
            <person name="Cabau C."/>
            <person name="Parinello H."/>
            <person name="Santidrian Yebra-Pimentel E."/>
            <person name="Kuhl H."/>
            <person name="Dirks R.P."/>
            <person name="Guessner J."/>
            <person name="Wuertz S."/>
            <person name="Du K."/>
            <person name="Schartl M."/>
        </authorList>
    </citation>
    <scope>NUCLEOTIDE SEQUENCE</scope>
    <source>
        <strain evidence="6">STURGEONOMICS-FGT-2020</strain>
        <tissue evidence="6">Whole blood</tissue>
    </source>
</reference>
<evidence type="ECO:0000313" key="7">
    <source>
        <dbReference type="Proteomes" id="UP001230051"/>
    </source>
</evidence>